<evidence type="ECO:0008006" key="3">
    <source>
        <dbReference type="Google" id="ProtNLM"/>
    </source>
</evidence>
<sequence>MTALSHPDSTLTSSGYFSLFRAVRIVSVVLSILFVPLLQAETQPGLIPTLVSKLNVSEPQARGGLGAILEMASANLSSSQFGQLASAIPGAKDLIKAAPPVEMPDPLKKDVQSNALFDLNNQFMKLGMDNSMPMKFAQTLVEYLKSSGNVKALQAFKDSFPLNLKLEGTSWMDIIN</sequence>
<keyword evidence="2" id="KW-1185">Reference proteome</keyword>
<dbReference type="EMBL" id="FWPT01000005">
    <property type="protein sequence ID" value="SMA47570.1"/>
    <property type="molecule type" value="Genomic_DNA"/>
</dbReference>
<name>A0A1X7AKZ4_9GAMM</name>
<gene>
    <name evidence="1" type="ORF">EHSB41UT_02470</name>
</gene>
<organism evidence="1 2">
    <name type="scientific">Parendozoicomonas haliclonae</name>
    <dbReference type="NCBI Taxonomy" id="1960125"/>
    <lineage>
        <taxon>Bacteria</taxon>
        <taxon>Pseudomonadati</taxon>
        <taxon>Pseudomonadota</taxon>
        <taxon>Gammaproteobacteria</taxon>
        <taxon>Oceanospirillales</taxon>
        <taxon>Endozoicomonadaceae</taxon>
        <taxon>Parendozoicomonas</taxon>
    </lineage>
</organism>
<reference evidence="1 2" key="1">
    <citation type="submission" date="2017-03" db="EMBL/GenBank/DDBJ databases">
        <authorList>
            <person name="Afonso C.L."/>
            <person name="Miller P.J."/>
            <person name="Scott M.A."/>
            <person name="Spackman E."/>
            <person name="Goraichik I."/>
            <person name="Dimitrov K.M."/>
            <person name="Suarez D.L."/>
            <person name="Swayne D.E."/>
        </authorList>
    </citation>
    <scope>NUCLEOTIDE SEQUENCE [LARGE SCALE GENOMIC DNA]</scope>
    <source>
        <strain evidence="1">SB41UT1</strain>
    </source>
</reference>
<dbReference type="OrthoDB" id="8546843at2"/>
<proteinExistence type="predicted"/>
<protein>
    <recommendedName>
        <fullName evidence="3">DUF2780 domain-containing protein</fullName>
    </recommendedName>
</protein>
<dbReference type="InterPro" id="IPR021302">
    <property type="entry name" value="DUF2780_VcgC/VcgE"/>
</dbReference>
<evidence type="ECO:0000313" key="1">
    <source>
        <dbReference type="EMBL" id="SMA47570.1"/>
    </source>
</evidence>
<dbReference type="RefSeq" id="WP_087110294.1">
    <property type="nucleotide sequence ID" value="NZ_CBCSCN010000003.1"/>
</dbReference>
<dbReference type="Pfam" id="PF11075">
    <property type="entry name" value="DUF2780"/>
    <property type="match status" value="1"/>
</dbReference>
<evidence type="ECO:0000313" key="2">
    <source>
        <dbReference type="Proteomes" id="UP000196573"/>
    </source>
</evidence>
<accession>A0A1X7AKZ4</accession>
<dbReference type="Proteomes" id="UP000196573">
    <property type="component" value="Unassembled WGS sequence"/>
</dbReference>
<dbReference type="AlphaFoldDB" id="A0A1X7AKZ4"/>